<evidence type="ECO:0000313" key="3">
    <source>
        <dbReference type="Proteomes" id="UP001054945"/>
    </source>
</evidence>
<keyword evidence="3" id="KW-1185">Reference proteome</keyword>
<dbReference type="EMBL" id="BPLR01012364">
    <property type="protein sequence ID" value="GIY53405.1"/>
    <property type="molecule type" value="Genomic_DNA"/>
</dbReference>
<feature type="region of interest" description="Disordered" evidence="1">
    <location>
        <begin position="135"/>
        <end position="165"/>
    </location>
</feature>
<protein>
    <submittedName>
        <fullName evidence="2">Uncharacterized protein</fullName>
    </submittedName>
</protein>
<evidence type="ECO:0000313" key="2">
    <source>
        <dbReference type="EMBL" id="GIY53405.1"/>
    </source>
</evidence>
<accession>A0AAV4U6Q7</accession>
<name>A0AAV4U6Q7_CAEEX</name>
<evidence type="ECO:0000256" key="1">
    <source>
        <dbReference type="SAM" id="MobiDB-lite"/>
    </source>
</evidence>
<dbReference type="AlphaFoldDB" id="A0AAV4U6Q7"/>
<comment type="caution">
    <text evidence="2">The sequence shown here is derived from an EMBL/GenBank/DDBJ whole genome shotgun (WGS) entry which is preliminary data.</text>
</comment>
<dbReference type="Proteomes" id="UP001054945">
    <property type="component" value="Unassembled WGS sequence"/>
</dbReference>
<feature type="compositionally biased region" description="Basic and acidic residues" evidence="1">
    <location>
        <begin position="155"/>
        <end position="165"/>
    </location>
</feature>
<sequence>MTHEHISFRRPLKEKEKKSRPSTFCLHFTTAEFSLWMSRRHVFAVQVVTRKTERETTDGISFSWTQLSSALVLHYYSCRICLGRVAFLFPESSGMRSERQLFDFRGNELKMTNEHISFRRPLKKKKKEISPINILPSFHHSGIPSDESASRVRGASRDSEDRERNNRRNFVFVT</sequence>
<organism evidence="2 3">
    <name type="scientific">Caerostris extrusa</name>
    <name type="common">Bark spider</name>
    <name type="synonym">Caerostris bankana</name>
    <dbReference type="NCBI Taxonomy" id="172846"/>
    <lineage>
        <taxon>Eukaryota</taxon>
        <taxon>Metazoa</taxon>
        <taxon>Ecdysozoa</taxon>
        <taxon>Arthropoda</taxon>
        <taxon>Chelicerata</taxon>
        <taxon>Arachnida</taxon>
        <taxon>Araneae</taxon>
        <taxon>Araneomorphae</taxon>
        <taxon>Entelegynae</taxon>
        <taxon>Araneoidea</taxon>
        <taxon>Araneidae</taxon>
        <taxon>Caerostris</taxon>
    </lineage>
</organism>
<gene>
    <name evidence="2" type="ORF">CEXT_701231</name>
</gene>
<reference evidence="2 3" key="1">
    <citation type="submission" date="2021-06" db="EMBL/GenBank/DDBJ databases">
        <title>Caerostris extrusa draft genome.</title>
        <authorList>
            <person name="Kono N."/>
            <person name="Arakawa K."/>
        </authorList>
    </citation>
    <scope>NUCLEOTIDE SEQUENCE [LARGE SCALE GENOMIC DNA]</scope>
</reference>
<proteinExistence type="predicted"/>